<dbReference type="AlphaFoldDB" id="A0A7W6C4B5"/>
<comment type="similarity">
    <text evidence="1">Belongs to the bacterial solute-binding protein SsuA/TauA family.</text>
</comment>
<name>A0A7W6C4B5_9SPHN</name>
<feature type="domain" description="Solute-binding protein family 3/N-terminal" evidence="2">
    <location>
        <begin position="29"/>
        <end position="266"/>
    </location>
</feature>
<protein>
    <submittedName>
        <fullName evidence="3">Sulfonate transport system substrate-binding protein</fullName>
    </submittedName>
</protein>
<keyword evidence="4" id="KW-1185">Reference proteome</keyword>
<dbReference type="RefSeq" id="WP_183616902.1">
    <property type="nucleotide sequence ID" value="NZ_JACIDY010000004.1"/>
</dbReference>
<dbReference type="EMBL" id="JACIDY010000004">
    <property type="protein sequence ID" value="MBB3940240.1"/>
    <property type="molecule type" value="Genomic_DNA"/>
</dbReference>
<comment type="caution">
    <text evidence="3">The sequence shown here is derived from an EMBL/GenBank/DDBJ whole genome shotgun (WGS) entry which is preliminary data.</text>
</comment>
<accession>A0A7W6C4B5</accession>
<dbReference type="Proteomes" id="UP000561459">
    <property type="component" value="Unassembled WGS sequence"/>
</dbReference>
<dbReference type="PANTHER" id="PTHR30024:SF48">
    <property type="entry name" value="ABC TRANSPORTER SUBSTRATE-BINDING PROTEIN"/>
    <property type="match status" value="1"/>
</dbReference>
<sequence length="323" mass="34076">MAASPSASDRRSFLGGALGLGVLPWLGACGRGDRGALVMGDQVHLVESRMKAAGQLDDLPYRITWANFPGAAPLLEALNAGAVDTAPAGDLPVILAAAAGCRLKIAAVTRMSDQAMAIVVPRGSTIQSVADLAGKSVIVSSARGSISHYLLLEALNEARIPISSVRIGFMLPNEAASAFATGQIDAWATFGTYQVRAEAEGARILRDGAGIGPGYSTIVVSEAAIADQAKRTAIRDYLERLRRASLWSQQQPDAYARLYSAQTGMDIAVAKAWVARERPAFTAPDATFVAALQRASDRFYRPYRVLPRNVNVEALIAPGLIGT</sequence>
<organism evidence="3 4">
    <name type="scientific">Novosphingobium fluoreni</name>
    <dbReference type="NCBI Taxonomy" id="1391222"/>
    <lineage>
        <taxon>Bacteria</taxon>
        <taxon>Pseudomonadati</taxon>
        <taxon>Pseudomonadota</taxon>
        <taxon>Alphaproteobacteria</taxon>
        <taxon>Sphingomonadales</taxon>
        <taxon>Sphingomonadaceae</taxon>
        <taxon>Novosphingobium</taxon>
    </lineage>
</organism>
<dbReference type="InterPro" id="IPR015168">
    <property type="entry name" value="SsuA/THI5"/>
</dbReference>
<evidence type="ECO:0000313" key="3">
    <source>
        <dbReference type="EMBL" id="MBB3940240.1"/>
    </source>
</evidence>
<dbReference type="SUPFAM" id="SSF53850">
    <property type="entry name" value="Periplasmic binding protein-like II"/>
    <property type="match status" value="1"/>
</dbReference>
<evidence type="ECO:0000256" key="1">
    <source>
        <dbReference type="ARBA" id="ARBA00010742"/>
    </source>
</evidence>
<dbReference type="InterPro" id="IPR001638">
    <property type="entry name" value="Solute-binding_3/MltF_N"/>
</dbReference>
<evidence type="ECO:0000313" key="4">
    <source>
        <dbReference type="Proteomes" id="UP000561459"/>
    </source>
</evidence>
<proteinExistence type="inferred from homology"/>
<dbReference type="Gene3D" id="3.40.190.10">
    <property type="entry name" value="Periplasmic binding protein-like II"/>
    <property type="match status" value="2"/>
</dbReference>
<dbReference type="CDD" id="cd13558">
    <property type="entry name" value="PBP2_SsuA_like_2"/>
    <property type="match status" value="1"/>
</dbReference>
<dbReference type="InterPro" id="IPR006311">
    <property type="entry name" value="TAT_signal"/>
</dbReference>
<dbReference type="SMART" id="SM00062">
    <property type="entry name" value="PBPb"/>
    <property type="match status" value="1"/>
</dbReference>
<reference evidence="3 4" key="1">
    <citation type="submission" date="2020-08" db="EMBL/GenBank/DDBJ databases">
        <title>Genomic Encyclopedia of Type Strains, Phase IV (KMG-IV): sequencing the most valuable type-strain genomes for metagenomic binning, comparative biology and taxonomic classification.</title>
        <authorList>
            <person name="Goeker M."/>
        </authorList>
    </citation>
    <scope>NUCLEOTIDE SEQUENCE [LARGE SCALE GENOMIC DNA]</scope>
    <source>
        <strain evidence="3 4">DSM 27568</strain>
    </source>
</reference>
<evidence type="ECO:0000259" key="2">
    <source>
        <dbReference type="SMART" id="SM00062"/>
    </source>
</evidence>
<dbReference type="Pfam" id="PF09084">
    <property type="entry name" value="NMT1"/>
    <property type="match status" value="1"/>
</dbReference>
<dbReference type="PROSITE" id="PS51318">
    <property type="entry name" value="TAT"/>
    <property type="match status" value="1"/>
</dbReference>
<dbReference type="PANTHER" id="PTHR30024">
    <property type="entry name" value="ALIPHATIC SULFONATES-BINDING PROTEIN-RELATED"/>
    <property type="match status" value="1"/>
</dbReference>
<gene>
    <name evidence="3" type="ORF">GGR39_001897</name>
</gene>